<feature type="compositionally biased region" description="Basic and acidic residues" evidence="1">
    <location>
        <begin position="18"/>
        <end position="48"/>
    </location>
</feature>
<reference evidence="2 3" key="1">
    <citation type="submission" date="2024-06" db="EMBL/GenBank/DDBJ databases">
        <authorList>
            <person name="Kraege A."/>
            <person name="Thomma B."/>
        </authorList>
    </citation>
    <scope>NUCLEOTIDE SEQUENCE [LARGE SCALE GENOMIC DNA]</scope>
</reference>
<evidence type="ECO:0000256" key="1">
    <source>
        <dbReference type="SAM" id="MobiDB-lite"/>
    </source>
</evidence>
<feature type="compositionally biased region" description="Basic and acidic residues" evidence="1">
    <location>
        <begin position="233"/>
        <end position="243"/>
    </location>
</feature>
<proteinExistence type="predicted"/>
<name>A0ABP1FNX1_9CHLO</name>
<evidence type="ECO:0000313" key="2">
    <source>
        <dbReference type="EMBL" id="CAL5220859.1"/>
    </source>
</evidence>
<gene>
    <name evidence="2" type="primary">g2944</name>
    <name evidence="2" type="ORF">VP750_LOCUS2518</name>
</gene>
<comment type="caution">
    <text evidence="2">The sequence shown here is derived from an EMBL/GenBank/DDBJ whole genome shotgun (WGS) entry which is preliminary data.</text>
</comment>
<dbReference type="Proteomes" id="UP001497392">
    <property type="component" value="Unassembled WGS sequence"/>
</dbReference>
<organism evidence="2 3">
    <name type="scientific">Coccomyxa viridis</name>
    <dbReference type="NCBI Taxonomy" id="1274662"/>
    <lineage>
        <taxon>Eukaryota</taxon>
        <taxon>Viridiplantae</taxon>
        <taxon>Chlorophyta</taxon>
        <taxon>core chlorophytes</taxon>
        <taxon>Trebouxiophyceae</taxon>
        <taxon>Trebouxiophyceae incertae sedis</taxon>
        <taxon>Coccomyxaceae</taxon>
        <taxon>Coccomyxa</taxon>
    </lineage>
</organism>
<sequence>MRAAEKGATSVVNPVSFEEARGEGAMGKADRASQDLERQLRENAEAVRRSVASRSRTNLGIASPTLGPLAMPGSAQGVQSGSRAAVQESVEEKPMAAVPAPRATHLGGASHAPKGRIKTAEEYTSDPDLIPLYRSLKATQEAMLQEDNPSPSASQQLIAPAPVITPEYLDNKFNMVISSLEHLTDVLKTGFADVAAVKNQMEQVLAKRTSQAAGTDSGSTVKFSLAEVSDGISSHKSEGEEPARMLTQRAPAPPGQDTQRAAKVKRKCVDDEERWEWGLHTRSSFEREHLAKFEKALYAKIHREEAEQAKKEQIVHTRQTAQHYLKKIQNLVRSGVLEEQQRLRQQLEEEGLTTSRIQQI</sequence>
<dbReference type="EMBL" id="CAXHTA020000004">
    <property type="protein sequence ID" value="CAL5220859.1"/>
    <property type="molecule type" value="Genomic_DNA"/>
</dbReference>
<feature type="region of interest" description="Disordered" evidence="1">
    <location>
        <begin position="231"/>
        <end position="263"/>
    </location>
</feature>
<keyword evidence="3" id="KW-1185">Reference proteome</keyword>
<evidence type="ECO:0000313" key="3">
    <source>
        <dbReference type="Proteomes" id="UP001497392"/>
    </source>
</evidence>
<feature type="region of interest" description="Disordered" evidence="1">
    <location>
        <begin position="1"/>
        <end position="116"/>
    </location>
</feature>
<accession>A0ABP1FNX1</accession>
<protein>
    <submittedName>
        <fullName evidence="2">G2944 protein</fullName>
    </submittedName>
</protein>